<sequence length="164" mass="17753">MTTQKTDDTLSSEHQTRTQKVDVSFSPTFLGYLLLIIFGAVVLAGLQHQYWYGEFGYHALSELNDELAKQQKINAAQQAVNDTLRADVRDLKSGLGAIEEHARLDLGLIKSGETFVELSVAPMVSDREVPYGVDGASATEPVDGLIDDDMGENAFTGVSGDTGE</sequence>
<dbReference type="HAMAP" id="MF_00599">
    <property type="entry name" value="FtsB"/>
    <property type="match status" value="1"/>
</dbReference>
<keyword evidence="3 7" id="KW-0812">Transmembrane</keyword>
<dbReference type="InterPro" id="IPR007060">
    <property type="entry name" value="FtsL/DivIC"/>
</dbReference>
<evidence type="ECO:0000256" key="6">
    <source>
        <dbReference type="ARBA" id="ARBA00023306"/>
    </source>
</evidence>
<feature type="transmembrane region" description="Helical" evidence="9">
    <location>
        <begin position="29"/>
        <end position="46"/>
    </location>
</feature>
<dbReference type="InterPro" id="IPR023081">
    <property type="entry name" value="Cell_div_FtsB"/>
</dbReference>
<dbReference type="GO" id="GO:0030428">
    <property type="term" value="C:cell septum"/>
    <property type="evidence" value="ECO:0007669"/>
    <property type="project" value="TreeGrafter"/>
</dbReference>
<evidence type="ECO:0000313" key="11">
    <source>
        <dbReference type="Proteomes" id="UP000092607"/>
    </source>
</evidence>
<feature type="topological domain" description="Periplasmic" evidence="7">
    <location>
        <begin position="53"/>
        <end position="164"/>
    </location>
</feature>
<keyword evidence="5 7" id="KW-0472">Membrane</keyword>
<comment type="similarity">
    <text evidence="7">Belongs to the FtsB family.</text>
</comment>
<protein>
    <recommendedName>
        <fullName evidence="7">Cell division protein FtsB</fullName>
    </recommendedName>
</protein>
<proteinExistence type="inferred from homology"/>
<evidence type="ECO:0000313" key="10">
    <source>
        <dbReference type="EMBL" id="OBX65872.1"/>
    </source>
</evidence>
<dbReference type="PANTHER" id="PTHR37485:SF1">
    <property type="entry name" value="CELL DIVISION PROTEIN FTSB"/>
    <property type="match status" value="1"/>
</dbReference>
<comment type="caution">
    <text evidence="10">The sequence shown here is derived from an EMBL/GenBank/DDBJ whole genome shotgun (WGS) entry which is preliminary data.</text>
</comment>
<dbReference type="OrthoDB" id="7061211at2"/>
<evidence type="ECO:0000256" key="8">
    <source>
        <dbReference type="SAM" id="MobiDB-lite"/>
    </source>
</evidence>
<evidence type="ECO:0000256" key="3">
    <source>
        <dbReference type="ARBA" id="ARBA00022692"/>
    </source>
</evidence>
<dbReference type="Pfam" id="PF04977">
    <property type="entry name" value="DivIC"/>
    <property type="match status" value="1"/>
</dbReference>
<dbReference type="GO" id="GO:0043093">
    <property type="term" value="P:FtsZ-dependent cytokinesis"/>
    <property type="evidence" value="ECO:0007669"/>
    <property type="project" value="UniProtKB-UniRule"/>
</dbReference>
<dbReference type="RefSeq" id="WP_065256749.1">
    <property type="nucleotide sequence ID" value="NZ_JARDJM010000002.1"/>
</dbReference>
<dbReference type="EMBL" id="LZMS01000024">
    <property type="protein sequence ID" value="OBX65872.1"/>
    <property type="molecule type" value="Genomic_DNA"/>
</dbReference>
<dbReference type="Proteomes" id="UP000092607">
    <property type="component" value="Unassembled WGS sequence"/>
</dbReference>
<accession>A0A1B8Q7U9</accession>
<keyword evidence="6 7" id="KW-0131">Cell cycle</keyword>
<organism evidence="10 11">
    <name type="scientific">Moraxella lacunata</name>
    <dbReference type="NCBI Taxonomy" id="477"/>
    <lineage>
        <taxon>Bacteria</taxon>
        <taxon>Pseudomonadati</taxon>
        <taxon>Pseudomonadota</taxon>
        <taxon>Gammaproteobacteria</taxon>
        <taxon>Moraxellales</taxon>
        <taxon>Moraxellaceae</taxon>
        <taxon>Moraxella</taxon>
    </lineage>
</organism>
<dbReference type="AlphaFoldDB" id="A0A1B8Q7U9"/>
<keyword evidence="1 7" id="KW-1003">Cell membrane</keyword>
<comment type="subcellular location">
    <subcellularLocation>
        <location evidence="7">Cell inner membrane</location>
        <topology evidence="7">Single-pass type II membrane protein</topology>
    </subcellularLocation>
    <text evidence="7">Localizes to the division septum.</text>
</comment>
<evidence type="ECO:0000256" key="1">
    <source>
        <dbReference type="ARBA" id="ARBA00022475"/>
    </source>
</evidence>
<evidence type="ECO:0000256" key="5">
    <source>
        <dbReference type="ARBA" id="ARBA00023136"/>
    </source>
</evidence>
<dbReference type="GO" id="GO:0005886">
    <property type="term" value="C:plasma membrane"/>
    <property type="evidence" value="ECO:0007669"/>
    <property type="project" value="UniProtKB-SubCell"/>
</dbReference>
<evidence type="ECO:0000256" key="7">
    <source>
        <dbReference type="HAMAP-Rule" id="MF_00599"/>
    </source>
</evidence>
<dbReference type="GO" id="GO:0032153">
    <property type="term" value="C:cell division site"/>
    <property type="evidence" value="ECO:0007669"/>
    <property type="project" value="UniProtKB-UniRule"/>
</dbReference>
<evidence type="ECO:0000256" key="9">
    <source>
        <dbReference type="SAM" id="Phobius"/>
    </source>
</evidence>
<keyword evidence="2 7" id="KW-0132">Cell division</keyword>
<comment type="subunit">
    <text evidence="7">Part of a complex composed of FtsB, FtsL and FtsQ.</text>
</comment>
<name>A0A1B8Q7U9_MORLA</name>
<evidence type="ECO:0000256" key="2">
    <source>
        <dbReference type="ARBA" id="ARBA00022618"/>
    </source>
</evidence>
<feature type="region of interest" description="Disordered" evidence="8">
    <location>
        <begin position="141"/>
        <end position="164"/>
    </location>
</feature>
<reference evidence="10 11" key="1">
    <citation type="submission" date="2016-06" db="EMBL/GenBank/DDBJ databases">
        <title>Draft genome of Moraxella lacunata CCUG 57757A.</title>
        <authorList>
            <person name="Salva-Serra F."/>
            <person name="Engstrom-Jakobsson H."/>
            <person name="Thorell K."/>
            <person name="Gonzales-Siles L."/>
            <person name="Karlsson R."/>
            <person name="Boulund F."/>
            <person name="Engstrand L."/>
            <person name="Kristiansson E."/>
            <person name="Moore E."/>
        </authorList>
    </citation>
    <scope>NUCLEOTIDE SEQUENCE [LARGE SCALE GENOMIC DNA]</scope>
    <source>
        <strain evidence="10 11">CCUG 57757A</strain>
    </source>
</reference>
<dbReference type="PANTHER" id="PTHR37485">
    <property type="entry name" value="CELL DIVISION PROTEIN FTSB"/>
    <property type="match status" value="1"/>
</dbReference>
<comment type="function">
    <text evidence="7">Essential cell division protein. May link together the upstream cell division proteins, which are predominantly cytoplasmic, with the downstream cell division proteins, which are predominantly periplasmic.</text>
</comment>
<evidence type="ECO:0000256" key="4">
    <source>
        <dbReference type="ARBA" id="ARBA00022989"/>
    </source>
</evidence>
<keyword evidence="4 7" id="KW-1133">Transmembrane helix</keyword>
<gene>
    <name evidence="7" type="primary">ftsB</name>
    <name evidence="10" type="ORF">A9309_01605</name>
</gene>
<keyword evidence="7" id="KW-0997">Cell inner membrane</keyword>
<feature type="topological domain" description="Cytoplasmic" evidence="7">
    <location>
        <begin position="1"/>
        <end position="34"/>
    </location>
</feature>